<proteinExistence type="predicted"/>
<evidence type="ECO:0000313" key="1">
    <source>
        <dbReference type="EMBL" id="KAJ8031823.1"/>
    </source>
</evidence>
<organism evidence="1 2">
    <name type="scientific">Holothuria leucospilota</name>
    <name type="common">Black long sea cucumber</name>
    <name type="synonym">Mertensiothuria leucospilota</name>
    <dbReference type="NCBI Taxonomy" id="206669"/>
    <lineage>
        <taxon>Eukaryota</taxon>
        <taxon>Metazoa</taxon>
        <taxon>Echinodermata</taxon>
        <taxon>Eleutherozoa</taxon>
        <taxon>Echinozoa</taxon>
        <taxon>Holothuroidea</taxon>
        <taxon>Aspidochirotacea</taxon>
        <taxon>Aspidochirotida</taxon>
        <taxon>Holothuriidae</taxon>
        <taxon>Holothuria</taxon>
    </lineage>
</organism>
<dbReference type="EMBL" id="JAIZAY010000012">
    <property type="protein sequence ID" value="KAJ8031823.1"/>
    <property type="molecule type" value="Genomic_DNA"/>
</dbReference>
<accession>A0A9Q1BSE9</accession>
<comment type="caution">
    <text evidence="1">The sequence shown here is derived from an EMBL/GenBank/DDBJ whole genome shotgun (WGS) entry which is preliminary data.</text>
</comment>
<protein>
    <submittedName>
        <fullName evidence="1">Uncharacterized protein</fullName>
    </submittedName>
</protein>
<name>A0A9Q1BSE9_HOLLE</name>
<reference evidence="1" key="1">
    <citation type="submission" date="2021-10" db="EMBL/GenBank/DDBJ databases">
        <title>Tropical sea cucumber genome reveals ecological adaptation and Cuvierian tubules defense mechanism.</title>
        <authorList>
            <person name="Chen T."/>
        </authorList>
    </citation>
    <scope>NUCLEOTIDE SEQUENCE</scope>
    <source>
        <strain evidence="1">Nanhai2018</strain>
        <tissue evidence="1">Muscle</tissue>
    </source>
</reference>
<dbReference type="Proteomes" id="UP001152320">
    <property type="component" value="Chromosome 12"/>
</dbReference>
<gene>
    <name evidence="1" type="ORF">HOLleu_25149</name>
</gene>
<keyword evidence="2" id="KW-1185">Reference proteome</keyword>
<sequence length="57" mass="6925">MEKNLQLICLIHSKLRHLKFLLTNGWNNVFEEHFSRNFRGLDTCYHSRRKYCKSNPS</sequence>
<dbReference type="AlphaFoldDB" id="A0A9Q1BSE9"/>
<evidence type="ECO:0000313" key="2">
    <source>
        <dbReference type="Proteomes" id="UP001152320"/>
    </source>
</evidence>